<keyword evidence="3 5" id="KW-0375">Hydrogen ion transport</keyword>
<dbReference type="GO" id="GO:0046961">
    <property type="term" value="F:proton-transporting ATPase activity, rotational mechanism"/>
    <property type="evidence" value="ECO:0007669"/>
    <property type="project" value="UniProtKB-UniRule"/>
</dbReference>
<dbReference type="InterPro" id="IPR016024">
    <property type="entry name" value="ARM-type_fold"/>
</dbReference>
<name>A0A9N9BLG3_9GLOM</name>
<dbReference type="Gene3D" id="1.25.10.10">
    <property type="entry name" value="Leucine-rich Repeat Variant"/>
    <property type="match status" value="1"/>
</dbReference>
<sequence>MSTNSNSNEVNNIVGDVQTVFVSNSYLEELSATMRRRTIPWEGYQRASLITKEEFDLIEAVENISREQLHAILNKDGDTYAQLYISLLERTMRIDTVQHVLVLIGDMLSENEKRAVYFHNTSIKDPEFPYRPFLKLIHKDEDFIQLESAKILAILVCTAPKLPHDFTEFFQWIVSKLKSINPFVTDLAVQILGSILKVPECRKKTWNIPQALDNLVHLLKDKTPTPQMQYQIIFCFWLLTFDDEIAANFNKKYDIIPTLIDIAKSAIKEKVIRVIIGTFRNMIEKAPEENFPAMLVARLLNFLENLSGRKWSDTEILEDIEFLKTQLQENFQSLTTFDVYGSEIRSGKLHWSPPHQSEQFWKQNATKLNEKEHELLKILARILSTSTENLVLSVAAHDLGQYVKYYPNGKKFLQEIGAKQRIMELMTHEDPDVRYQALLAVQKYMTNAW</sequence>
<keyword evidence="8" id="KW-1185">Reference proteome</keyword>
<dbReference type="Gene3D" id="1.25.40.150">
    <property type="entry name" value="V-type ATPase, subunit H, C-terminal domain"/>
    <property type="match status" value="1"/>
</dbReference>
<evidence type="ECO:0000256" key="5">
    <source>
        <dbReference type="PIRNR" id="PIRNR032184"/>
    </source>
</evidence>
<dbReference type="InterPro" id="IPR011987">
    <property type="entry name" value="ATPase_V1-cplx_hsu_C"/>
</dbReference>
<dbReference type="InterPro" id="IPR038497">
    <property type="entry name" value="ATPase_V1-cplx_hsu_C_sf"/>
</dbReference>
<evidence type="ECO:0000256" key="2">
    <source>
        <dbReference type="ARBA" id="ARBA00022448"/>
    </source>
</evidence>
<dbReference type="PANTHER" id="PTHR10698:SF0">
    <property type="entry name" value="V-TYPE PROTON ATPASE SUBUNIT H"/>
    <property type="match status" value="1"/>
</dbReference>
<dbReference type="Proteomes" id="UP000789508">
    <property type="component" value="Unassembled WGS sequence"/>
</dbReference>
<dbReference type="AlphaFoldDB" id="A0A9N9BLG3"/>
<dbReference type="Pfam" id="PF03224">
    <property type="entry name" value="V-ATPase_H_N"/>
    <property type="match status" value="1"/>
</dbReference>
<dbReference type="SUPFAM" id="SSF48371">
    <property type="entry name" value="ARM repeat"/>
    <property type="match status" value="1"/>
</dbReference>
<dbReference type="InterPro" id="IPR011989">
    <property type="entry name" value="ARM-like"/>
</dbReference>
<evidence type="ECO:0000256" key="1">
    <source>
        <dbReference type="ARBA" id="ARBA00008613"/>
    </source>
</evidence>
<proteinExistence type="inferred from homology"/>
<dbReference type="OrthoDB" id="10263554at2759"/>
<gene>
    <name evidence="7" type="ORF">ALEPTO_LOCUS6685</name>
</gene>
<dbReference type="PANTHER" id="PTHR10698">
    <property type="entry name" value="V-TYPE PROTON ATPASE SUBUNIT H"/>
    <property type="match status" value="1"/>
</dbReference>
<organism evidence="7 8">
    <name type="scientific">Ambispora leptoticha</name>
    <dbReference type="NCBI Taxonomy" id="144679"/>
    <lineage>
        <taxon>Eukaryota</taxon>
        <taxon>Fungi</taxon>
        <taxon>Fungi incertae sedis</taxon>
        <taxon>Mucoromycota</taxon>
        <taxon>Glomeromycotina</taxon>
        <taxon>Glomeromycetes</taxon>
        <taxon>Archaeosporales</taxon>
        <taxon>Ambisporaceae</taxon>
        <taxon>Ambispora</taxon>
    </lineage>
</organism>
<feature type="domain" description="ATPase V1 complex subunit H C-terminal" evidence="6">
    <location>
        <begin position="334"/>
        <end position="449"/>
    </location>
</feature>
<comment type="similarity">
    <text evidence="1 5">Belongs to the V-ATPase H subunit family.</text>
</comment>
<reference evidence="7" key="1">
    <citation type="submission" date="2021-06" db="EMBL/GenBank/DDBJ databases">
        <authorList>
            <person name="Kallberg Y."/>
            <person name="Tangrot J."/>
            <person name="Rosling A."/>
        </authorList>
    </citation>
    <scope>NUCLEOTIDE SEQUENCE</scope>
    <source>
        <strain evidence="7">FL130A</strain>
    </source>
</reference>
<evidence type="ECO:0000259" key="6">
    <source>
        <dbReference type="Pfam" id="PF11698"/>
    </source>
</evidence>
<evidence type="ECO:0000313" key="7">
    <source>
        <dbReference type="EMBL" id="CAG8568135.1"/>
    </source>
</evidence>
<dbReference type="GO" id="GO:0000221">
    <property type="term" value="C:vacuolar proton-transporting V-type ATPase, V1 domain"/>
    <property type="evidence" value="ECO:0007669"/>
    <property type="project" value="UniProtKB-UniRule"/>
</dbReference>
<dbReference type="EMBL" id="CAJVPS010002413">
    <property type="protein sequence ID" value="CAG8568135.1"/>
    <property type="molecule type" value="Genomic_DNA"/>
</dbReference>
<comment type="function">
    <text evidence="5">Subunit of the V1 complex of vacuolar(H+)-ATPase (V-ATPase), a multisubunit enzyme composed of a peripheral complex (V1) that hydrolyzes ATP and a membrane integral complex (V0) that translocates protons. V-ATPase is responsible for acidifying and maintaining the pH of intracellular compartments.</text>
</comment>
<keyword evidence="2 5" id="KW-0813">Transport</keyword>
<dbReference type="GO" id="GO:0000329">
    <property type="term" value="C:fungal-type vacuole membrane"/>
    <property type="evidence" value="ECO:0007669"/>
    <property type="project" value="TreeGrafter"/>
</dbReference>
<keyword evidence="4 5" id="KW-0406">Ion transport</keyword>
<comment type="caution">
    <text evidence="7">The sequence shown here is derived from an EMBL/GenBank/DDBJ whole genome shotgun (WGS) entry which is preliminary data.</text>
</comment>
<evidence type="ECO:0000313" key="8">
    <source>
        <dbReference type="Proteomes" id="UP000789508"/>
    </source>
</evidence>
<comment type="subunit">
    <text evidence="5">V-ATPase is a heteromultimeric enzyme made up of two complexes: the ATP-hydrolytic V1 complex and the proton translocation V0 complex.</text>
</comment>
<evidence type="ECO:0000256" key="3">
    <source>
        <dbReference type="ARBA" id="ARBA00022781"/>
    </source>
</evidence>
<evidence type="ECO:0000256" key="4">
    <source>
        <dbReference type="ARBA" id="ARBA00023065"/>
    </source>
</evidence>
<dbReference type="InterPro" id="IPR004908">
    <property type="entry name" value="ATPase_V1-cplx_hsu"/>
</dbReference>
<dbReference type="Pfam" id="PF11698">
    <property type="entry name" value="V-ATPase_H_C"/>
    <property type="match status" value="1"/>
</dbReference>
<dbReference type="PIRSF" id="PIRSF032184">
    <property type="entry name" value="ATPase_V1_H"/>
    <property type="match status" value="1"/>
</dbReference>
<protein>
    <recommendedName>
        <fullName evidence="5">V-type proton ATPase subunit H</fullName>
    </recommendedName>
</protein>
<accession>A0A9N9BLG3</accession>